<dbReference type="Pfam" id="PF02682">
    <property type="entry name" value="CT_C_D"/>
    <property type="match status" value="1"/>
</dbReference>
<evidence type="ECO:0000256" key="1">
    <source>
        <dbReference type="ARBA" id="ARBA00022741"/>
    </source>
</evidence>
<dbReference type="Proteomes" id="UP000216752">
    <property type="component" value="Chromosome"/>
</dbReference>
<dbReference type="InterPro" id="IPR029000">
    <property type="entry name" value="Cyclophilin-like_dom_sf"/>
</dbReference>
<dbReference type="Gene3D" id="2.40.100.10">
    <property type="entry name" value="Cyclophilin-like"/>
    <property type="match status" value="1"/>
</dbReference>
<protein>
    <submittedName>
        <fullName evidence="5">5-oxoprolinase subunit B</fullName>
        <ecNumber evidence="5">3.5.2.9</ecNumber>
    </submittedName>
</protein>
<dbReference type="SUPFAM" id="SSF50891">
    <property type="entry name" value="Cyclophilin-like"/>
    <property type="match status" value="1"/>
</dbReference>
<evidence type="ECO:0000313" key="5">
    <source>
        <dbReference type="EMBL" id="XFO69489.1"/>
    </source>
</evidence>
<evidence type="ECO:0000256" key="2">
    <source>
        <dbReference type="ARBA" id="ARBA00022801"/>
    </source>
</evidence>
<accession>A0ABZ3IUT7</accession>
<evidence type="ECO:0000313" key="6">
    <source>
        <dbReference type="Proteomes" id="UP000216752"/>
    </source>
</evidence>
<dbReference type="PANTHER" id="PTHR34698:SF2">
    <property type="entry name" value="5-OXOPROLINASE SUBUNIT B"/>
    <property type="match status" value="1"/>
</dbReference>
<gene>
    <name evidence="5" type="primary">pxpB_5</name>
    <name evidence="5" type="ORF">SPSIL_057230</name>
</gene>
<dbReference type="InterPro" id="IPR010016">
    <property type="entry name" value="PxpB"/>
</dbReference>
<reference evidence="5" key="1">
    <citation type="submission" date="2024-05" db="EMBL/GenBank/DDBJ databases">
        <title>Isolation and characterization of Sporomusa carbonis sp. nov., a carboxydotrophic hydrogenogen in the genus of Sporomusa isolated from a charcoal burning pile.</title>
        <authorList>
            <person name="Boeer T."/>
            <person name="Rosenbaum F."/>
            <person name="Eysell L."/>
            <person name="Mueller V."/>
            <person name="Daniel R."/>
            <person name="Poehlein A."/>
        </authorList>
    </citation>
    <scope>NUCLEOTIDE SEQUENCE [LARGE SCALE GENOMIC DNA]</scope>
    <source>
        <strain evidence="5">DSM 10669</strain>
    </source>
</reference>
<dbReference type="PANTHER" id="PTHR34698">
    <property type="entry name" value="5-OXOPROLINASE SUBUNIT B"/>
    <property type="match status" value="1"/>
</dbReference>
<dbReference type="NCBIfam" id="TIGR00370">
    <property type="entry name" value="5-oxoprolinase subunit PxpB"/>
    <property type="match status" value="1"/>
</dbReference>
<name>A0ABZ3IUT7_9FIRM</name>
<keyword evidence="3" id="KW-0067">ATP-binding</keyword>
<dbReference type="RefSeq" id="WP_094606523.1">
    <property type="nucleotide sequence ID" value="NZ_CP155573.1"/>
</dbReference>
<keyword evidence="6" id="KW-1185">Reference proteome</keyword>
<dbReference type="EMBL" id="CP155573">
    <property type="protein sequence ID" value="XFO69489.1"/>
    <property type="molecule type" value="Genomic_DNA"/>
</dbReference>
<dbReference type="InterPro" id="IPR003833">
    <property type="entry name" value="CT_C_D"/>
</dbReference>
<dbReference type="Gene3D" id="3.30.1360.40">
    <property type="match status" value="1"/>
</dbReference>
<keyword evidence="2 5" id="KW-0378">Hydrolase</keyword>
<dbReference type="EC" id="3.5.2.9" evidence="5"/>
<dbReference type="GO" id="GO:0017168">
    <property type="term" value="F:5-oxoprolinase (ATP-hydrolyzing) activity"/>
    <property type="evidence" value="ECO:0007669"/>
    <property type="project" value="UniProtKB-EC"/>
</dbReference>
<keyword evidence="1" id="KW-0547">Nucleotide-binding</keyword>
<proteinExistence type="predicted"/>
<evidence type="ECO:0000256" key="3">
    <source>
        <dbReference type="ARBA" id="ARBA00022840"/>
    </source>
</evidence>
<evidence type="ECO:0000259" key="4">
    <source>
        <dbReference type="SMART" id="SM00796"/>
    </source>
</evidence>
<feature type="domain" description="Carboxyltransferase" evidence="4">
    <location>
        <begin position="8"/>
        <end position="211"/>
    </location>
</feature>
<dbReference type="SMART" id="SM00796">
    <property type="entry name" value="AHS1"/>
    <property type="match status" value="1"/>
</dbReference>
<organism evidence="5 6">
    <name type="scientific">Sporomusa silvacetica DSM 10669</name>
    <dbReference type="NCBI Taxonomy" id="1123289"/>
    <lineage>
        <taxon>Bacteria</taxon>
        <taxon>Bacillati</taxon>
        <taxon>Bacillota</taxon>
        <taxon>Negativicutes</taxon>
        <taxon>Selenomonadales</taxon>
        <taxon>Sporomusaceae</taxon>
        <taxon>Sporomusa</taxon>
    </lineage>
</organism>
<dbReference type="SUPFAM" id="SSF160467">
    <property type="entry name" value="PH0987 N-terminal domain-like"/>
    <property type="match status" value="1"/>
</dbReference>
<sequence length="246" mass="27829">MDDYVRNAKILVAGEQGMVIDFGGEITVKINRLVQQLVEVLNNWEIEGIVEVVPTYRSVIVYFDPLQITRDELILGIRQFLTQLGNGEIQEITRRVIHVPVCYGGVFGPDIDYVVRRTKLSLEEVITIHTSRKYLVYMLGFTPGFPYLGGLDDKLVVPRLKKVRSKIPTGSVGIAGRQTGFYTVESSGEWRLIGRTPVRAFYSENPNPFLFAAGDYLQFRSISVDEFFKIFSKVEAGSYSPEIMAF</sequence>